<reference evidence="1 2" key="1">
    <citation type="journal article" date="2007" name="Proc. Natl. Acad. Sci. U.S.A.">
        <title>The Orientia tsutsugamushi genome reveals massive proliferation of conjugative type IV secretion system and host-cell interaction genes.</title>
        <authorList>
            <person name="Cho N.-H."/>
            <person name="Kim H.-R."/>
            <person name="Lee J.-H."/>
            <person name="Kim S.-Y."/>
            <person name="Kim J."/>
            <person name="Cha S."/>
            <person name="Kim S.-Y."/>
            <person name="Darby A.C."/>
            <person name="Fuxelius H.-H."/>
            <person name="Yin J."/>
            <person name="Kim J.H."/>
            <person name="Kim J."/>
            <person name="Lee S.J."/>
            <person name="Koh Y.-S."/>
            <person name="Jang W.-J."/>
            <person name="Park K.-H."/>
            <person name="Andersson S.G.E."/>
            <person name="Choi M.-S."/>
            <person name="Kim I.-S."/>
        </authorList>
    </citation>
    <scope>NUCLEOTIDE SEQUENCE [LARGE SCALE GENOMIC DNA]</scope>
    <source>
        <strain evidence="1 2">Boryong</strain>
    </source>
</reference>
<dbReference type="HOGENOM" id="CLU_2826949_0_0_5"/>
<accession>A5CDS1</accession>
<dbReference type="AlphaFoldDB" id="A5CDS1"/>
<dbReference type="EMBL" id="AM494475">
    <property type="protein sequence ID" value="CAM80073.1"/>
    <property type="molecule type" value="Genomic_DNA"/>
</dbReference>
<protein>
    <submittedName>
        <fullName evidence="1">Uncharacterized protein</fullName>
    </submittedName>
</protein>
<organism evidence="1 2">
    <name type="scientific">Orientia tsutsugamushi (strain Boryong)</name>
    <name type="common">Rickettsia tsutsugamushi</name>
    <dbReference type="NCBI Taxonomy" id="357244"/>
    <lineage>
        <taxon>Bacteria</taxon>
        <taxon>Pseudomonadati</taxon>
        <taxon>Pseudomonadota</taxon>
        <taxon>Alphaproteobacteria</taxon>
        <taxon>Rickettsiales</taxon>
        <taxon>Rickettsiaceae</taxon>
        <taxon>Rickettsieae</taxon>
        <taxon>Orientia</taxon>
    </lineage>
</organism>
<sequence>MKLIETPIIENGTIVINKECCRQSSIVCASRKGELILLVKVQLWKEKLDPPYSESCAAEGNDSSKA</sequence>
<dbReference type="Proteomes" id="UP000001565">
    <property type="component" value="Chromosome"/>
</dbReference>
<dbReference type="KEGG" id="ots:OTBS_1007"/>
<dbReference type="RefSeq" id="WP_011944733.1">
    <property type="nucleotide sequence ID" value="NC_009488.1"/>
</dbReference>
<gene>
    <name evidence="1" type="ordered locus">OTBS_1007</name>
</gene>
<evidence type="ECO:0000313" key="2">
    <source>
        <dbReference type="Proteomes" id="UP000001565"/>
    </source>
</evidence>
<evidence type="ECO:0000313" key="1">
    <source>
        <dbReference type="EMBL" id="CAM80073.1"/>
    </source>
</evidence>
<proteinExistence type="predicted"/>
<name>A5CDS1_ORITB</name>